<proteinExistence type="predicted"/>
<keyword evidence="1 2" id="KW-0238">DNA-binding</keyword>
<feature type="region of interest" description="Disordered" evidence="3">
    <location>
        <begin position="1"/>
        <end position="24"/>
    </location>
</feature>
<evidence type="ECO:0000256" key="2">
    <source>
        <dbReference type="PROSITE-ProRule" id="PRU00335"/>
    </source>
</evidence>
<dbReference type="InterPro" id="IPR001647">
    <property type="entry name" value="HTH_TetR"/>
</dbReference>
<protein>
    <submittedName>
        <fullName evidence="5">TetR/AcrR family transcriptional regulator</fullName>
    </submittedName>
</protein>
<dbReference type="InterPro" id="IPR036271">
    <property type="entry name" value="Tet_transcr_reg_TetR-rel_C_sf"/>
</dbReference>
<dbReference type="SUPFAM" id="SSF46689">
    <property type="entry name" value="Homeodomain-like"/>
    <property type="match status" value="1"/>
</dbReference>
<keyword evidence="6" id="KW-1185">Reference proteome</keyword>
<dbReference type="Proteomes" id="UP001208938">
    <property type="component" value="Unassembled WGS sequence"/>
</dbReference>
<accession>A0ABT3H517</accession>
<comment type="caution">
    <text evidence="5">The sequence shown here is derived from an EMBL/GenBank/DDBJ whole genome shotgun (WGS) entry which is preliminary data.</text>
</comment>
<evidence type="ECO:0000256" key="1">
    <source>
        <dbReference type="ARBA" id="ARBA00023125"/>
    </source>
</evidence>
<organism evidence="5 6">
    <name type="scientific">Pararhodobacter zhoushanensis</name>
    <dbReference type="NCBI Taxonomy" id="2479545"/>
    <lineage>
        <taxon>Bacteria</taxon>
        <taxon>Pseudomonadati</taxon>
        <taxon>Pseudomonadota</taxon>
        <taxon>Alphaproteobacteria</taxon>
        <taxon>Rhodobacterales</taxon>
        <taxon>Paracoccaceae</taxon>
        <taxon>Pararhodobacter</taxon>
    </lineage>
</organism>
<dbReference type="InterPro" id="IPR009057">
    <property type="entry name" value="Homeodomain-like_sf"/>
</dbReference>
<name>A0ABT3H517_9RHOB</name>
<dbReference type="PANTHER" id="PTHR30055">
    <property type="entry name" value="HTH-TYPE TRANSCRIPTIONAL REGULATOR RUTR"/>
    <property type="match status" value="1"/>
</dbReference>
<sequence>MRSTDEQSEADAATDAPKTRRKTGYHHNDLRNAVLAEAIDLIATRNGPHFSMREVAGALGVSHSSVYRHFADKEALLDALTEEAFRMLHIYQLDELAKWPDDALTRLRVLCFSYVRFGQEQRGFFRLLFDNRPDSNASRWGTYDRAAVATLIDAIRRCQDAGILIPGDPSRLAGYMVLAPHGLAHYTSQPRAPGVKSQELLSLMAVEELADLAITPLLRNPPSPEEIAARFFGDA</sequence>
<dbReference type="PROSITE" id="PS50977">
    <property type="entry name" value="HTH_TETR_2"/>
    <property type="match status" value="1"/>
</dbReference>
<evidence type="ECO:0000256" key="3">
    <source>
        <dbReference type="SAM" id="MobiDB-lite"/>
    </source>
</evidence>
<dbReference type="InterPro" id="IPR050109">
    <property type="entry name" value="HTH-type_TetR-like_transc_reg"/>
</dbReference>
<reference evidence="5 6" key="1">
    <citation type="submission" date="2022-10" db="EMBL/GenBank/DDBJ databases">
        <title>Pararhodobacter sp. nov., isolated from marine algae.</title>
        <authorList>
            <person name="Choi B.J."/>
            <person name="Kim J.M."/>
            <person name="Lee J.K."/>
            <person name="Choi D.G."/>
            <person name="Jeon C.O."/>
        </authorList>
    </citation>
    <scope>NUCLEOTIDE SEQUENCE [LARGE SCALE GENOMIC DNA]</scope>
    <source>
        <strain evidence="5 6">ZQ420</strain>
    </source>
</reference>
<dbReference type="Gene3D" id="1.10.357.10">
    <property type="entry name" value="Tetracycline Repressor, domain 2"/>
    <property type="match status" value="1"/>
</dbReference>
<evidence type="ECO:0000259" key="4">
    <source>
        <dbReference type="PROSITE" id="PS50977"/>
    </source>
</evidence>
<dbReference type="PRINTS" id="PR00455">
    <property type="entry name" value="HTHTETR"/>
</dbReference>
<dbReference type="RefSeq" id="WP_264507789.1">
    <property type="nucleotide sequence ID" value="NZ_JAPDFL010000002.1"/>
</dbReference>
<gene>
    <name evidence="5" type="ORF">OKW52_22280</name>
</gene>
<evidence type="ECO:0000313" key="6">
    <source>
        <dbReference type="Proteomes" id="UP001208938"/>
    </source>
</evidence>
<dbReference type="PANTHER" id="PTHR30055:SF220">
    <property type="entry name" value="TETR-FAMILY REGULATORY PROTEIN"/>
    <property type="match status" value="1"/>
</dbReference>
<evidence type="ECO:0000313" key="5">
    <source>
        <dbReference type="EMBL" id="MCW1934902.1"/>
    </source>
</evidence>
<dbReference type="SUPFAM" id="SSF48498">
    <property type="entry name" value="Tetracyclin repressor-like, C-terminal domain"/>
    <property type="match status" value="1"/>
</dbReference>
<feature type="DNA-binding region" description="H-T-H motif" evidence="2">
    <location>
        <begin position="51"/>
        <end position="70"/>
    </location>
</feature>
<dbReference type="Pfam" id="PF00440">
    <property type="entry name" value="TetR_N"/>
    <property type="match status" value="1"/>
</dbReference>
<dbReference type="EMBL" id="JAPDFL010000002">
    <property type="protein sequence ID" value="MCW1934902.1"/>
    <property type="molecule type" value="Genomic_DNA"/>
</dbReference>
<feature type="domain" description="HTH tetR-type" evidence="4">
    <location>
        <begin position="28"/>
        <end position="88"/>
    </location>
</feature>